<keyword evidence="3 11" id="KW-1003">Cell membrane</keyword>
<dbReference type="GO" id="GO:0009675">
    <property type="term" value="F:high-affinity sulfate:proton symporter activity"/>
    <property type="evidence" value="ECO:0007669"/>
    <property type="project" value="TreeGrafter"/>
</dbReference>
<feature type="transmembrane region" description="Helical" evidence="11">
    <location>
        <begin position="67"/>
        <end position="86"/>
    </location>
</feature>
<evidence type="ECO:0000256" key="5">
    <source>
        <dbReference type="ARBA" id="ARBA00022605"/>
    </source>
</evidence>
<dbReference type="PANTHER" id="PTHR37468">
    <property type="entry name" value="SULFATE TRANSPORTER CYSZ"/>
    <property type="match status" value="1"/>
</dbReference>
<evidence type="ECO:0000256" key="2">
    <source>
        <dbReference type="ARBA" id="ARBA00022448"/>
    </source>
</evidence>
<proteinExistence type="inferred from homology"/>
<keyword evidence="13" id="KW-1185">Reference proteome</keyword>
<dbReference type="Proteomes" id="UP001139319">
    <property type="component" value="Unassembled WGS sequence"/>
</dbReference>
<keyword evidence="10 11" id="KW-0198">Cysteine biosynthesis</keyword>
<evidence type="ECO:0000256" key="9">
    <source>
        <dbReference type="ARBA" id="ARBA00023136"/>
    </source>
</evidence>
<feature type="transmembrane region" description="Helical" evidence="11">
    <location>
        <begin position="27"/>
        <end position="47"/>
    </location>
</feature>
<evidence type="ECO:0000256" key="10">
    <source>
        <dbReference type="ARBA" id="ARBA00023192"/>
    </source>
</evidence>
<organism evidence="12 13">
    <name type="scientific">Gilvimarinus xylanilyticus</name>
    <dbReference type="NCBI Taxonomy" id="2944139"/>
    <lineage>
        <taxon>Bacteria</taxon>
        <taxon>Pseudomonadati</taxon>
        <taxon>Pseudomonadota</taxon>
        <taxon>Gammaproteobacteria</taxon>
        <taxon>Cellvibrionales</taxon>
        <taxon>Cellvibrionaceae</taxon>
        <taxon>Gilvimarinus</taxon>
    </lineage>
</organism>
<dbReference type="AlphaFoldDB" id="A0A9X2HY69"/>
<evidence type="ECO:0000256" key="4">
    <source>
        <dbReference type="ARBA" id="ARBA00022519"/>
    </source>
</evidence>
<protein>
    <recommendedName>
        <fullName evidence="11">Sulfate transporter CysZ</fullName>
    </recommendedName>
</protein>
<evidence type="ECO:0000256" key="3">
    <source>
        <dbReference type="ARBA" id="ARBA00022475"/>
    </source>
</evidence>
<keyword evidence="2 11" id="KW-0813">Transport</keyword>
<dbReference type="InterPro" id="IPR022985">
    <property type="entry name" value="Sulfate_CysZ"/>
</dbReference>
<keyword evidence="4 11" id="KW-0997">Cell inner membrane</keyword>
<dbReference type="GO" id="GO:0019344">
    <property type="term" value="P:cysteine biosynthetic process"/>
    <property type="evidence" value="ECO:0007669"/>
    <property type="project" value="UniProtKB-UniRule"/>
</dbReference>
<feature type="transmembrane region" description="Helical" evidence="11">
    <location>
        <begin position="136"/>
        <end position="156"/>
    </location>
</feature>
<dbReference type="RefSeq" id="WP_253968497.1">
    <property type="nucleotide sequence ID" value="NZ_JAMFTH010000004.1"/>
</dbReference>
<comment type="caution">
    <text evidence="12">The sequence shown here is derived from an EMBL/GenBank/DDBJ whole genome shotgun (WGS) entry which is preliminary data.</text>
</comment>
<dbReference type="GO" id="GO:0005886">
    <property type="term" value="C:plasma membrane"/>
    <property type="evidence" value="ECO:0007669"/>
    <property type="project" value="UniProtKB-SubCell"/>
</dbReference>
<comment type="function">
    <text evidence="11">High affinity, high specificity proton-dependent sulfate transporter, which mediates sulfate uptake. Provides the sulfur source for the cysteine synthesis pathway.</text>
</comment>
<evidence type="ECO:0000256" key="7">
    <source>
        <dbReference type="ARBA" id="ARBA00022989"/>
    </source>
</evidence>
<evidence type="ECO:0000256" key="11">
    <source>
        <dbReference type="HAMAP-Rule" id="MF_00468"/>
    </source>
</evidence>
<evidence type="ECO:0000313" key="13">
    <source>
        <dbReference type="Proteomes" id="UP001139319"/>
    </source>
</evidence>
<dbReference type="InterPro" id="IPR059112">
    <property type="entry name" value="CysZ/EI24"/>
</dbReference>
<comment type="similarity">
    <text evidence="11">Belongs to the CysZ family.</text>
</comment>
<reference evidence="12" key="2">
    <citation type="submission" date="2023-01" db="EMBL/GenBank/DDBJ databases">
        <title>Gilvimarinus xylanilyticus HB14 isolated from Caulerpa lentillifera aquaculture base in Hainan, China.</title>
        <authorList>
            <person name="Zhang Y.-J."/>
        </authorList>
    </citation>
    <scope>NUCLEOTIDE SEQUENCE</scope>
    <source>
        <strain evidence="12">HB14</strain>
    </source>
</reference>
<feature type="transmembrane region" description="Helical" evidence="11">
    <location>
        <begin position="203"/>
        <end position="236"/>
    </location>
</feature>
<dbReference type="PANTHER" id="PTHR37468:SF1">
    <property type="entry name" value="SULFATE TRANSPORTER CYSZ"/>
    <property type="match status" value="1"/>
</dbReference>
<comment type="subcellular location">
    <subcellularLocation>
        <location evidence="11">Cell inner membrane</location>
        <topology evidence="11">Multi-pass membrane protein</topology>
    </subcellularLocation>
    <subcellularLocation>
        <location evidence="1">Membrane</location>
        <topology evidence="1">Multi-pass membrane protein</topology>
    </subcellularLocation>
</comment>
<name>A0A9X2HY69_9GAMM</name>
<evidence type="ECO:0000313" key="12">
    <source>
        <dbReference type="EMBL" id="MCP8900205.1"/>
    </source>
</evidence>
<keyword evidence="6 11" id="KW-0812">Transmembrane</keyword>
<dbReference type="Pfam" id="PF07264">
    <property type="entry name" value="EI24"/>
    <property type="match status" value="1"/>
</dbReference>
<evidence type="ECO:0000256" key="8">
    <source>
        <dbReference type="ARBA" id="ARBA00023032"/>
    </source>
</evidence>
<keyword evidence="8 11" id="KW-0764">Sulfate transport</keyword>
<dbReference type="GO" id="GO:0000103">
    <property type="term" value="P:sulfate assimilation"/>
    <property type="evidence" value="ECO:0007669"/>
    <property type="project" value="InterPro"/>
</dbReference>
<reference evidence="12" key="1">
    <citation type="submission" date="2022-05" db="EMBL/GenBank/DDBJ databases">
        <authorList>
            <person name="Sun H.-N."/>
        </authorList>
    </citation>
    <scope>NUCLEOTIDE SEQUENCE</scope>
    <source>
        <strain evidence="12">HB14</strain>
    </source>
</reference>
<keyword evidence="5 11" id="KW-0028">Amino-acid biosynthesis</keyword>
<keyword evidence="7 11" id="KW-1133">Transmembrane helix</keyword>
<keyword evidence="9 11" id="KW-0472">Membrane</keyword>
<evidence type="ECO:0000256" key="6">
    <source>
        <dbReference type="ARBA" id="ARBA00022692"/>
    </source>
</evidence>
<dbReference type="EMBL" id="JAMFTH010000004">
    <property type="protein sequence ID" value="MCP8900205.1"/>
    <property type="molecule type" value="Genomic_DNA"/>
</dbReference>
<gene>
    <name evidence="11 12" type="primary">cysZ</name>
    <name evidence="12" type="ORF">M6D89_12925</name>
</gene>
<dbReference type="HAMAP" id="MF_00468">
    <property type="entry name" value="CysZ"/>
    <property type="match status" value="1"/>
</dbReference>
<evidence type="ECO:0000256" key="1">
    <source>
        <dbReference type="ARBA" id="ARBA00004141"/>
    </source>
</evidence>
<dbReference type="InterPro" id="IPR050480">
    <property type="entry name" value="CysZ-like"/>
</dbReference>
<dbReference type="NCBIfam" id="NF003433">
    <property type="entry name" value="PRK04949.1"/>
    <property type="match status" value="1"/>
</dbReference>
<sequence length="255" mass="28695">MRGNPAKALDYLSRGAHLITTPGLRRFIVVPLLANVVVFILTTIALVNLFSDVLSMLMGWLPGWLEFLAWVLWAIFALALLVFYGYSFNLITNLIAAPFYGFLAEKIETKLTGIPLPEETWAQLIPRTLGRELVKLWYFFTRGLLVLLVVIISWFIPGLNLIVLAITTLWAAWCMSVQYVDYPADNHQTPFPELRKKLGAAPLTSYSFGGLVMLGSMIPIVNIFVMPIAVAGATVYWVEEMREENDVGRLRSDVR</sequence>
<accession>A0A9X2HY69</accession>